<dbReference type="GO" id="GO:0019557">
    <property type="term" value="P:L-histidine catabolic process to glutamate and formate"/>
    <property type="evidence" value="ECO:0007669"/>
    <property type="project" value="UniProtKB-UniPathway"/>
</dbReference>
<keyword evidence="5 7" id="KW-0862">Zinc</keyword>
<dbReference type="GO" id="GO:0019556">
    <property type="term" value="P:L-histidine catabolic process to glutamate and formamide"/>
    <property type="evidence" value="ECO:0007669"/>
    <property type="project" value="UniProtKB-UniRule"/>
</dbReference>
<evidence type="ECO:0000256" key="2">
    <source>
        <dbReference type="ARBA" id="ARBA00022723"/>
    </source>
</evidence>
<feature type="binding site" evidence="7">
    <location>
        <position position="313"/>
    </location>
    <ligand>
        <name>Fe(3+)</name>
        <dbReference type="ChEBI" id="CHEBI:29034"/>
    </ligand>
</feature>
<evidence type="ECO:0000256" key="3">
    <source>
        <dbReference type="ARBA" id="ARBA00022801"/>
    </source>
</evidence>
<dbReference type="NCBIfam" id="TIGR01224">
    <property type="entry name" value="hutI"/>
    <property type="match status" value="1"/>
</dbReference>
<feature type="binding site" evidence="7">
    <location>
        <position position="317"/>
    </location>
    <ligand>
        <name>N-formimidoyl-L-glutamate</name>
        <dbReference type="ChEBI" id="CHEBI:58928"/>
    </ligand>
</feature>
<feature type="binding site" evidence="7">
    <location>
        <position position="70"/>
    </location>
    <ligand>
        <name>Fe(3+)</name>
        <dbReference type="ChEBI" id="CHEBI:29034"/>
    </ligand>
</feature>
<feature type="binding site" evidence="7">
    <location>
        <position position="238"/>
    </location>
    <ligand>
        <name>Zn(2+)</name>
        <dbReference type="ChEBI" id="CHEBI:29105"/>
    </ligand>
</feature>
<dbReference type="Gene3D" id="2.30.40.10">
    <property type="entry name" value="Urease, subunit C, domain 1"/>
    <property type="match status" value="1"/>
</dbReference>
<dbReference type="HAMAP" id="MF_00372">
    <property type="entry name" value="HutI"/>
    <property type="match status" value="1"/>
</dbReference>
<evidence type="ECO:0000256" key="7">
    <source>
        <dbReference type="HAMAP-Rule" id="MF_00372"/>
    </source>
</evidence>
<accession>A0A4S8PY20</accession>
<feature type="binding site" evidence="7">
    <location>
        <position position="241"/>
    </location>
    <ligand>
        <name>4-imidazolone-5-propanoate</name>
        <dbReference type="ChEBI" id="CHEBI:77893"/>
    </ligand>
</feature>
<dbReference type="InterPro" id="IPR006680">
    <property type="entry name" value="Amidohydro-rel"/>
</dbReference>
<comment type="subcellular location">
    <subcellularLocation>
        <location evidence="7">Cytoplasm</location>
    </subcellularLocation>
</comment>
<keyword evidence="6 7" id="KW-0408">Iron</keyword>
<comment type="function">
    <text evidence="7">Catalyzes the hydrolytic cleavage of the carbon-nitrogen bond in imidazolone-5-propanoate to yield N-formimidoyl-L-glutamate. It is the third step in the universal histidine degradation pathway.</text>
</comment>
<evidence type="ECO:0000313" key="10">
    <source>
        <dbReference type="Proteomes" id="UP000307378"/>
    </source>
</evidence>
<dbReference type="GO" id="GO:0008270">
    <property type="term" value="F:zinc ion binding"/>
    <property type="evidence" value="ECO:0007669"/>
    <property type="project" value="UniProtKB-UniRule"/>
</dbReference>
<dbReference type="GO" id="GO:0050480">
    <property type="term" value="F:imidazolonepropionase activity"/>
    <property type="evidence" value="ECO:0007669"/>
    <property type="project" value="UniProtKB-UniRule"/>
</dbReference>
<feature type="binding site" evidence="7">
    <location>
        <position position="315"/>
    </location>
    <ligand>
        <name>N-formimidoyl-L-glutamate</name>
        <dbReference type="ChEBI" id="CHEBI:58928"/>
    </ligand>
</feature>
<name>A0A4S8PY20_9HYPH</name>
<feature type="binding site" evidence="7">
    <location>
        <position position="140"/>
    </location>
    <ligand>
        <name>4-imidazolone-5-propanoate</name>
        <dbReference type="ChEBI" id="CHEBI:77893"/>
    </ligand>
</feature>
<comment type="similarity">
    <text evidence="7">Belongs to the metallo-dependent hydrolases superfamily. HutI family.</text>
</comment>
<dbReference type="InterPro" id="IPR005920">
    <property type="entry name" value="HutI"/>
</dbReference>
<dbReference type="Gene3D" id="3.20.20.140">
    <property type="entry name" value="Metal-dependent hydrolases"/>
    <property type="match status" value="1"/>
</dbReference>
<comment type="cofactor">
    <cofactor evidence="7">
        <name>Zn(2+)</name>
        <dbReference type="ChEBI" id="CHEBI:29105"/>
    </cofactor>
    <cofactor evidence="7">
        <name>Fe(3+)</name>
        <dbReference type="ChEBI" id="CHEBI:29034"/>
    </cofactor>
    <text evidence="7">Binds 1 zinc or iron ion per subunit.</text>
</comment>
<dbReference type="GO" id="GO:0005506">
    <property type="term" value="F:iron ion binding"/>
    <property type="evidence" value="ECO:0007669"/>
    <property type="project" value="UniProtKB-UniRule"/>
</dbReference>
<dbReference type="InterPro" id="IPR011059">
    <property type="entry name" value="Metal-dep_hydrolase_composite"/>
</dbReference>
<dbReference type="EC" id="3.5.2.7" evidence="1 7"/>
<keyword evidence="4 7" id="KW-0369">Histidine metabolism</keyword>
<dbReference type="AlphaFoldDB" id="A0A4S8PY20"/>
<keyword evidence="3 7" id="KW-0378">Hydrolase</keyword>
<protein>
    <recommendedName>
        <fullName evidence="1 7">Imidazolonepropionase</fullName>
        <ecNumber evidence="1 7">3.5.2.7</ecNumber>
    </recommendedName>
    <alternativeName>
        <fullName evidence="7">Imidazolone-5-propionate hydrolase</fullName>
    </alternativeName>
</protein>
<feature type="binding site" evidence="7">
    <location>
        <position position="70"/>
    </location>
    <ligand>
        <name>Zn(2+)</name>
        <dbReference type="ChEBI" id="CHEBI:29105"/>
    </ligand>
</feature>
<comment type="catalytic activity">
    <reaction evidence="7">
        <text>4-imidazolone-5-propanoate + H2O = N-formimidoyl-L-glutamate</text>
        <dbReference type="Rhea" id="RHEA:23660"/>
        <dbReference type="ChEBI" id="CHEBI:15377"/>
        <dbReference type="ChEBI" id="CHEBI:58928"/>
        <dbReference type="ChEBI" id="CHEBI:77893"/>
        <dbReference type="EC" id="3.5.2.7"/>
    </reaction>
</comment>
<comment type="pathway">
    <text evidence="7">Amino-acid degradation; L-histidine degradation into L-glutamate; N-formimidoyl-L-glutamate from L-histidine: step 3/3.</text>
</comment>
<feature type="binding site" evidence="7">
    <location>
        <position position="173"/>
    </location>
    <ligand>
        <name>4-imidazolone-5-propanoate</name>
        <dbReference type="ChEBI" id="CHEBI:77893"/>
    </ligand>
</feature>
<feature type="binding site" evidence="7">
    <location>
        <position position="68"/>
    </location>
    <ligand>
        <name>Fe(3+)</name>
        <dbReference type="ChEBI" id="CHEBI:29034"/>
    </ligand>
</feature>
<feature type="binding site" evidence="7">
    <location>
        <position position="140"/>
    </location>
    <ligand>
        <name>N-formimidoyl-L-glutamate</name>
        <dbReference type="ChEBI" id="CHEBI:58928"/>
    </ligand>
</feature>
<sequence length="406" mass="43441">MTTILTNARLATMSPDRPGLGVIENGRVVIDGGRIVAVGAANEIASPAGAEVIDCEGRWVTPGLIDCHTHLVHAGNRAREFEMRLAGASYEEIARAGGGIVSSVRQVREASEAELVSQTLPRLDALIAEGVTTVEVKSGYGLSVEDELKMLRAARQLADKRPVAITTTYLGAHATPADYKGRNRDFIEEIVLPGLKAAHAEELVDAVDGFCEGIAFSPDEMRLVFDAARSLGLPVKLHADQLSNLHGAALAAEYQALSADHLEYTDEDGASAMTRAGTVAVLLPGAYYFIRETKKPPIDLFRKHGTAMALATDCNPGTSPLTSLLLTMNMAATLFHMTVEECLVGVTRNAARALGRLDTVGTIEVGKQADLAIWSVESPAELVYRIGFNPLHQRIWNGHITKGILS</sequence>
<evidence type="ECO:0000256" key="5">
    <source>
        <dbReference type="ARBA" id="ARBA00022833"/>
    </source>
</evidence>
<dbReference type="FunFam" id="3.20.20.140:FF:000007">
    <property type="entry name" value="Imidazolonepropionase"/>
    <property type="match status" value="1"/>
</dbReference>
<evidence type="ECO:0000256" key="6">
    <source>
        <dbReference type="ARBA" id="ARBA00023004"/>
    </source>
</evidence>
<dbReference type="CDD" id="cd01296">
    <property type="entry name" value="Imidazolone-5PH"/>
    <property type="match status" value="1"/>
</dbReference>
<feature type="binding site" evidence="7">
    <location>
        <position position="68"/>
    </location>
    <ligand>
        <name>Zn(2+)</name>
        <dbReference type="ChEBI" id="CHEBI:29105"/>
    </ligand>
</feature>
<dbReference type="SUPFAM" id="SSF51556">
    <property type="entry name" value="Metallo-dependent hydrolases"/>
    <property type="match status" value="1"/>
</dbReference>
<keyword evidence="2 7" id="KW-0479">Metal-binding</keyword>
<dbReference type="Pfam" id="PF01979">
    <property type="entry name" value="Amidohydro_1"/>
    <property type="match status" value="1"/>
</dbReference>
<dbReference type="Proteomes" id="UP000307378">
    <property type="component" value="Unassembled WGS sequence"/>
</dbReference>
<keyword evidence="7" id="KW-0963">Cytoplasm</keyword>
<dbReference type="UniPathway" id="UPA00379">
    <property type="reaction ID" value="UER00551"/>
</dbReference>
<gene>
    <name evidence="7" type="primary">hutI</name>
    <name evidence="9" type="ORF">FAA86_08520</name>
</gene>
<comment type="caution">
    <text evidence="9">The sequence shown here is derived from an EMBL/GenBank/DDBJ whole genome shotgun (WGS) entry which is preliminary data.</text>
</comment>
<dbReference type="PANTHER" id="PTHR42752:SF1">
    <property type="entry name" value="IMIDAZOLONEPROPIONASE-RELATED"/>
    <property type="match status" value="1"/>
</dbReference>
<dbReference type="PANTHER" id="PTHR42752">
    <property type="entry name" value="IMIDAZOLONEPROPIONASE"/>
    <property type="match status" value="1"/>
</dbReference>
<feature type="binding site" evidence="7">
    <location>
        <position position="318"/>
    </location>
    <ligand>
        <name>4-imidazolone-5-propanoate</name>
        <dbReference type="ChEBI" id="CHEBI:77893"/>
    </ligand>
</feature>
<dbReference type="EMBL" id="STGU01000004">
    <property type="protein sequence ID" value="THV36548.1"/>
    <property type="molecule type" value="Genomic_DNA"/>
</dbReference>
<dbReference type="SUPFAM" id="SSF51338">
    <property type="entry name" value="Composite domain of metallo-dependent hydrolases"/>
    <property type="match status" value="1"/>
</dbReference>
<feature type="binding site" evidence="7">
    <location>
        <position position="238"/>
    </location>
    <ligand>
        <name>Fe(3+)</name>
        <dbReference type="ChEBI" id="CHEBI:29034"/>
    </ligand>
</feature>
<dbReference type="GO" id="GO:0005737">
    <property type="term" value="C:cytoplasm"/>
    <property type="evidence" value="ECO:0007669"/>
    <property type="project" value="UniProtKB-SubCell"/>
</dbReference>
<reference evidence="9 10" key="1">
    <citation type="submission" date="2019-04" db="EMBL/GenBank/DDBJ databases">
        <title>genome sequence of strain W3.</title>
        <authorList>
            <person name="Gao J."/>
            <person name="Sun J."/>
        </authorList>
    </citation>
    <scope>NUCLEOTIDE SEQUENCE [LARGE SCALE GENOMIC DNA]</scope>
    <source>
        <strain evidence="9 10">W3</strain>
    </source>
</reference>
<evidence type="ECO:0000259" key="8">
    <source>
        <dbReference type="Pfam" id="PF01979"/>
    </source>
</evidence>
<evidence type="ECO:0000313" key="9">
    <source>
        <dbReference type="EMBL" id="THV36548.1"/>
    </source>
</evidence>
<proteinExistence type="inferred from homology"/>
<dbReference type="InterPro" id="IPR032466">
    <property type="entry name" value="Metal_Hydrolase"/>
</dbReference>
<feature type="binding site" evidence="7">
    <location>
        <position position="313"/>
    </location>
    <ligand>
        <name>Zn(2+)</name>
        <dbReference type="ChEBI" id="CHEBI:29105"/>
    </ligand>
</feature>
<evidence type="ECO:0000256" key="4">
    <source>
        <dbReference type="ARBA" id="ARBA00022808"/>
    </source>
</evidence>
<dbReference type="RefSeq" id="WP_136539774.1">
    <property type="nucleotide sequence ID" value="NZ_STGU01000004.1"/>
</dbReference>
<evidence type="ECO:0000256" key="1">
    <source>
        <dbReference type="ARBA" id="ARBA00012864"/>
    </source>
</evidence>
<feature type="domain" description="Amidohydrolase-related" evidence="8">
    <location>
        <begin position="59"/>
        <end position="376"/>
    </location>
</feature>
<organism evidence="9 10">
    <name type="scientific">Rhizobium rosettiformans W3</name>
    <dbReference type="NCBI Taxonomy" id="538378"/>
    <lineage>
        <taxon>Bacteria</taxon>
        <taxon>Pseudomonadati</taxon>
        <taxon>Pseudomonadota</taxon>
        <taxon>Alphaproteobacteria</taxon>
        <taxon>Hyphomicrobiales</taxon>
        <taxon>Rhizobiaceae</taxon>
        <taxon>Rhizobium/Agrobacterium group</taxon>
        <taxon>Rhizobium</taxon>
    </lineage>
</organism>
<feature type="binding site" evidence="7">
    <location>
        <position position="77"/>
    </location>
    <ligand>
        <name>4-imidazolone-5-propanoate</name>
        <dbReference type="ChEBI" id="CHEBI:77893"/>
    </ligand>
</feature>